<protein>
    <submittedName>
        <fullName evidence="2">Uncharacterized protein</fullName>
    </submittedName>
</protein>
<name>A9F745_SORC5</name>
<dbReference type="STRING" id="448385.sce1343"/>
<accession>A9F745</accession>
<dbReference type="HOGENOM" id="CLU_764834_0_0_7"/>
<dbReference type="KEGG" id="scl:sce1343"/>
<gene>
    <name evidence="2" type="ordered locus">sce1343</name>
</gene>
<evidence type="ECO:0000313" key="2">
    <source>
        <dbReference type="EMBL" id="CAN91501.1"/>
    </source>
</evidence>
<dbReference type="BioCyc" id="SCEL448385:SCE_RS06950-MONOMER"/>
<evidence type="ECO:0000313" key="3">
    <source>
        <dbReference type="Proteomes" id="UP000002139"/>
    </source>
</evidence>
<organism evidence="2 3">
    <name type="scientific">Sorangium cellulosum (strain So ce56)</name>
    <name type="common">Polyangium cellulosum (strain So ce56)</name>
    <dbReference type="NCBI Taxonomy" id="448385"/>
    <lineage>
        <taxon>Bacteria</taxon>
        <taxon>Pseudomonadati</taxon>
        <taxon>Myxococcota</taxon>
        <taxon>Polyangia</taxon>
        <taxon>Polyangiales</taxon>
        <taxon>Polyangiaceae</taxon>
        <taxon>Sorangium</taxon>
    </lineage>
</organism>
<reference evidence="2 3" key="1">
    <citation type="journal article" date="2007" name="Nat. Biotechnol.">
        <title>Complete genome sequence of the myxobacterium Sorangium cellulosum.</title>
        <authorList>
            <person name="Schneiker S."/>
            <person name="Perlova O."/>
            <person name="Kaiser O."/>
            <person name="Gerth K."/>
            <person name="Alici A."/>
            <person name="Altmeyer M.O."/>
            <person name="Bartels D."/>
            <person name="Bekel T."/>
            <person name="Beyer S."/>
            <person name="Bode E."/>
            <person name="Bode H.B."/>
            <person name="Bolten C.J."/>
            <person name="Choudhuri J.V."/>
            <person name="Doss S."/>
            <person name="Elnakady Y.A."/>
            <person name="Frank B."/>
            <person name="Gaigalat L."/>
            <person name="Goesmann A."/>
            <person name="Groeger C."/>
            <person name="Gross F."/>
            <person name="Jelsbak L."/>
            <person name="Jelsbak L."/>
            <person name="Kalinowski J."/>
            <person name="Kegler C."/>
            <person name="Knauber T."/>
            <person name="Konietzny S."/>
            <person name="Kopp M."/>
            <person name="Krause L."/>
            <person name="Krug D."/>
            <person name="Linke B."/>
            <person name="Mahmud T."/>
            <person name="Martinez-Arias R."/>
            <person name="McHardy A.C."/>
            <person name="Merai M."/>
            <person name="Meyer F."/>
            <person name="Mormann S."/>
            <person name="Munoz-Dorado J."/>
            <person name="Perez J."/>
            <person name="Pradella S."/>
            <person name="Rachid S."/>
            <person name="Raddatz G."/>
            <person name="Rosenau F."/>
            <person name="Rueckert C."/>
            <person name="Sasse F."/>
            <person name="Scharfe M."/>
            <person name="Schuster S.C."/>
            <person name="Suen G."/>
            <person name="Treuner-Lange A."/>
            <person name="Velicer G.J."/>
            <person name="Vorholter F.-J."/>
            <person name="Weissman K.J."/>
            <person name="Welch R.D."/>
            <person name="Wenzel S.C."/>
            <person name="Whitworth D.E."/>
            <person name="Wilhelm S."/>
            <person name="Wittmann C."/>
            <person name="Bloecker H."/>
            <person name="Puehler A."/>
            <person name="Mueller R."/>
        </authorList>
    </citation>
    <scope>NUCLEOTIDE SEQUENCE [LARGE SCALE GENOMIC DNA]</scope>
    <source>
        <strain evidence="3">So ce56</strain>
    </source>
</reference>
<keyword evidence="3" id="KW-1185">Reference proteome</keyword>
<proteinExistence type="predicted"/>
<feature type="region of interest" description="Disordered" evidence="1">
    <location>
        <begin position="1"/>
        <end position="43"/>
    </location>
</feature>
<dbReference type="AlphaFoldDB" id="A9F745"/>
<dbReference type="EMBL" id="AM746676">
    <property type="protein sequence ID" value="CAN91501.1"/>
    <property type="molecule type" value="Genomic_DNA"/>
</dbReference>
<dbReference type="Proteomes" id="UP000002139">
    <property type="component" value="Chromosome"/>
</dbReference>
<evidence type="ECO:0000256" key="1">
    <source>
        <dbReference type="SAM" id="MobiDB-lite"/>
    </source>
</evidence>
<sequence>MSPPSPASPFRQARWDRGGASQGALDKEGWPSATLPTHDDREDMSLVETSCRRSTGARRSAVERAVGHLVCRARIATRWASSWVPRNNRAAPPVRHGGSRSLLRTLAERAWPDRTGVPLHRGLRSTRAPAALVAAALLIGCCLLLLSPPITAGPVATLYVYAVTPLRARALEQKIEESMPGVDVTVFGKLSDFKAALESSPPDAALSPKPVLASLNRTADIQGMKAGSDAEQYLLVSTRALTKEMLSGLRYGIVDLVERKSLPKFVAGLLGVSAAPEVQRVTKIEDLLQLLQFQTADAVLLPERFRSDFESRSKMTFTILSLSTAKVGLVAVTFLSERQPVEGAIRRLPKHVLADLGVDEWK</sequence>